<comment type="caution">
    <text evidence="5">The sequence shown here is derived from an EMBL/GenBank/DDBJ whole genome shotgun (WGS) entry which is preliminary data.</text>
</comment>
<proteinExistence type="predicted"/>
<dbReference type="SUPFAM" id="SSF46689">
    <property type="entry name" value="Homeodomain-like"/>
    <property type="match status" value="2"/>
</dbReference>
<dbReference type="GO" id="GO:0003700">
    <property type="term" value="F:DNA-binding transcription factor activity"/>
    <property type="evidence" value="ECO:0007669"/>
    <property type="project" value="InterPro"/>
</dbReference>
<gene>
    <name evidence="5" type="ORF">G1480_17615</name>
    <name evidence="6" type="ORF">G1529_25135</name>
</gene>
<evidence type="ECO:0000256" key="2">
    <source>
        <dbReference type="ARBA" id="ARBA00023125"/>
    </source>
</evidence>
<reference evidence="5" key="1">
    <citation type="journal article" date="2018" name="Genome Biol.">
        <title>SKESA: strategic k-mer extension for scrupulous assemblies.</title>
        <authorList>
            <person name="Souvorov A."/>
            <person name="Agarwala R."/>
            <person name="Lipman D.J."/>
        </authorList>
    </citation>
    <scope>NUCLEOTIDE SEQUENCE</scope>
    <source>
        <strain evidence="5">R15.0593</strain>
        <strain evidence="6">R15.0603</strain>
    </source>
</reference>
<evidence type="ECO:0000259" key="4">
    <source>
        <dbReference type="PROSITE" id="PS01124"/>
    </source>
</evidence>
<dbReference type="InterPro" id="IPR009057">
    <property type="entry name" value="Homeodomain-like_sf"/>
</dbReference>
<dbReference type="Gene3D" id="1.10.10.60">
    <property type="entry name" value="Homeodomain-like"/>
    <property type="match status" value="2"/>
</dbReference>
<dbReference type="PROSITE" id="PS00041">
    <property type="entry name" value="HTH_ARAC_FAMILY_1"/>
    <property type="match status" value="1"/>
</dbReference>
<protein>
    <submittedName>
        <fullName evidence="5">AraC family transcriptional regulator</fullName>
    </submittedName>
</protein>
<dbReference type="EMBL" id="DAAQMO010000041">
    <property type="protein sequence ID" value="HAD9977465.1"/>
    <property type="molecule type" value="Genomic_DNA"/>
</dbReference>
<sequence>MNYSMVTSGKSPERVESWLRCEPIIARTATIHQPMAPAAYDCVKLVVVRDGSALLLSEFGQRFVTVGDVVVLNANVLCGSEPESHITTTTIYLDTDYVIDQVFWQHAWLLHDRLDAERFTNAVYSEPSQVLRLGEDRTGMLMPWLDELVARSIDGGFGSHFHRMQALWFSIADVVMPFLKVTQIRQSRGQRAHARPTLPRCRRFAPARDEAHQTRATLVSDIATNWTLDVLSARVNLSPKQLSRVFTETYGKTPLAYLTMMRVEEMAHLLRETHLTIDAAARQVGWASRSRANEAFQQCVGMTPSEYRRMNHGSLAAANRGVAEYELSE</sequence>
<dbReference type="GO" id="GO:0043565">
    <property type="term" value="F:sequence-specific DNA binding"/>
    <property type="evidence" value="ECO:0007669"/>
    <property type="project" value="InterPro"/>
</dbReference>
<evidence type="ECO:0000313" key="5">
    <source>
        <dbReference type="EMBL" id="HAD9573848.1"/>
    </source>
</evidence>
<keyword evidence="1" id="KW-0805">Transcription regulation</keyword>
<keyword evidence="2" id="KW-0238">DNA-binding</keyword>
<dbReference type="AlphaFoldDB" id="A0A723HFT2"/>
<dbReference type="Pfam" id="PF12833">
    <property type="entry name" value="HTH_18"/>
    <property type="match status" value="1"/>
</dbReference>
<dbReference type="PANTHER" id="PTHR46796">
    <property type="entry name" value="HTH-TYPE TRANSCRIPTIONAL ACTIVATOR RHAS-RELATED"/>
    <property type="match status" value="1"/>
</dbReference>
<reference evidence="5" key="2">
    <citation type="submission" date="2019-01" db="EMBL/GenBank/DDBJ databases">
        <authorList>
            <consortium name="NCBI Pathogen Detection Project"/>
        </authorList>
    </citation>
    <scope>NUCLEOTIDE SEQUENCE</scope>
    <source>
        <strain evidence="5">R15.0593</strain>
        <strain evidence="6">R15.0603</strain>
    </source>
</reference>
<evidence type="ECO:0000256" key="3">
    <source>
        <dbReference type="ARBA" id="ARBA00023163"/>
    </source>
</evidence>
<feature type="domain" description="HTH araC/xylS-type" evidence="4">
    <location>
        <begin position="212"/>
        <end position="310"/>
    </location>
</feature>
<keyword evidence="3" id="KW-0804">Transcription</keyword>
<dbReference type="EMBL" id="DAAQJI010000012">
    <property type="protein sequence ID" value="HAD9573848.1"/>
    <property type="molecule type" value="Genomic_DNA"/>
</dbReference>
<dbReference type="InterPro" id="IPR018062">
    <property type="entry name" value="HTH_AraC-typ_CS"/>
</dbReference>
<organism evidence="5">
    <name type="scientific">Salmonella enterica</name>
    <name type="common">Salmonella choleraesuis</name>
    <dbReference type="NCBI Taxonomy" id="28901"/>
    <lineage>
        <taxon>Bacteria</taxon>
        <taxon>Pseudomonadati</taxon>
        <taxon>Pseudomonadota</taxon>
        <taxon>Gammaproteobacteria</taxon>
        <taxon>Enterobacterales</taxon>
        <taxon>Enterobacteriaceae</taxon>
        <taxon>Salmonella</taxon>
    </lineage>
</organism>
<evidence type="ECO:0000313" key="6">
    <source>
        <dbReference type="EMBL" id="HAD9977465.1"/>
    </source>
</evidence>
<dbReference type="InterPro" id="IPR050204">
    <property type="entry name" value="AraC_XylS_family_regulators"/>
</dbReference>
<name>A0A723HFT2_SALER</name>
<dbReference type="InterPro" id="IPR018060">
    <property type="entry name" value="HTH_AraC"/>
</dbReference>
<dbReference type="SMART" id="SM00342">
    <property type="entry name" value="HTH_ARAC"/>
    <property type="match status" value="1"/>
</dbReference>
<dbReference type="PROSITE" id="PS01124">
    <property type="entry name" value="HTH_ARAC_FAMILY_2"/>
    <property type="match status" value="1"/>
</dbReference>
<evidence type="ECO:0000256" key="1">
    <source>
        <dbReference type="ARBA" id="ARBA00023015"/>
    </source>
</evidence>
<accession>A0A723HFT2</accession>